<dbReference type="GO" id="GO:0005886">
    <property type="term" value="C:plasma membrane"/>
    <property type="evidence" value="ECO:0007669"/>
    <property type="project" value="UniProtKB-SubCell"/>
</dbReference>
<dbReference type="InterPro" id="IPR018076">
    <property type="entry name" value="T2SS_GspF_dom"/>
</dbReference>
<evidence type="ECO:0000313" key="9">
    <source>
        <dbReference type="EMBL" id="OJD80432.1"/>
    </source>
</evidence>
<dbReference type="Pfam" id="PF00482">
    <property type="entry name" value="T2SSF"/>
    <property type="match status" value="2"/>
</dbReference>
<evidence type="ECO:0000256" key="1">
    <source>
        <dbReference type="ARBA" id="ARBA00004651"/>
    </source>
</evidence>
<keyword evidence="6 7" id="KW-0472">Membrane</keyword>
<comment type="similarity">
    <text evidence="2">Belongs to the GSP F family.</text>
</comment>
<comment type="subcellular location">
    <subcellularLocation>
        <location evidence="1">Cell membrane</location>
        <topology evidence="1">Multi-pass membrane protein</topology>
    </subcellularLocation>
</comment>
<dbReference type="Gene3D" id="1.20.81.30">
    <property type="entry name" value="Type II secretion system (T2SS), domain F"/>
    <property type="match status" value="2"/>
</dbReference>
<keyword evidence="4 7" id="KW-0812">Transmembrane</keyword>
<name>A0A1J9UNS6_9BACI</name>
<dbReference type="PANTHER" id="PTHR30012">
    <property type="entry name" value="GENERAL SECRETION PATHWAY PROTEIN"/>
    <property type="match status" value="1"/>
</dbReference>
<protein>
    <submittedName>
        <fullName evidence="9">Competence protein ComG</fullName>
    </submittedName>
</protein>
<sequence length="345" mass="40221">MFMFKRKWSLSDQVLLLKRLSELLEKGYSLLQALEFLQFQLPSGKKDQVQRMIEGLKNGQSLHDSFHQLMFHPDMLSYLFYAERHGNISFALQQGSVLLYKKDKYKKDMMKVLQYPIFLAVFLMLILSVFNLILLPQFETLYSSLRSTTSPLTEQILFIIKSLPYFIFIIFLTVIIGFSLYVFYFRKLPPIQKVKILIHIPLMKTFLILNHSHYFSAQLSGLLQGGLSVLEALIVMMEQKHHPFFQYEATRIERQLIAGEQLQTIIAKSGYYEKELSYIITHGQVNGNLATELGDYSELIIEKIERKIKNILVVIQPILFTCIGVIVILMYLAMIMPMFQMMNSI</sequence>
<dbReference type="PRINTS" id="PR00812">
    <property type="entry name" value="BCTERIALGSPF"/>
</dbReference>
<dbReference type="InterPro" id="IPR003004">
    <property type="entry name" value="GspF/PilC"/>
</dbReference>
<dbReference type="Proteomes" id="UP000182788">
    <property type="component" value="Unassembled WGS sequence"/>
</dbReference>
<reference evidence="9 10" key="1">
    <citation type="submission" date="2016-06" db="EMBL/GenBank/DDBJ databases">
        <title>First insights into the genetic diversity and population structure of in the Bacillus cereus group bacteria from diverse marine environments.</title>
        <authorList>
            <person name="Liu Y."/>
            <person name="Lai Q."/>
            <person name="Shao Z."/>
        </authorList>
    </citation>
    <scope>NUCLEOTIDE SEQUENCE [LARGE SCALE GENOMIC DNA]</scope>
    <source>
        <strain evidence="9 10">NH24A2</strain>
    </source>
</reference>
<dbReference type="InterPro" id="IPR047692">
    <property type="entry name" value="T4P_ComGB"/>
</dbReference>
<keyword evidence="3" id="KW-1003">Cell membrane</keyword>
<gene>
    <name evidence="9" type="ORF">BAU28_11210</name>
</gene>
<dbReference type="AlphaFoldDB" id="A0A1J9UNS6"/>
<evidence type="ECO:0000256" key="3">
    <source>
        <dbReference type="ARBA" id="ARBA00022475"/>
    </source>
</evidence>
<evidence type="ECO:0000313" key="10">
    <source>
        <dbReference type="Proteomes" id="UP000182788"/>
    </source>
</evidence>
<feature type="transmembrane region" description="Helical" evidence="7">
    <location>
        <begin position="155"/>
        <end position="184"/>
    </location>
</feature>
<dbReference type="GeneID" id="87592026"/>
<dbReference type="RefSeq" id="WP_071718629.1">
    <property type="nucleotide sequence ID" value="NZ_CBCSHB010000002.1"/>
</dbReference>
<evidence type="ECO:0000256" key="6">
    <source>
        <dbReference type="ARBA" id="ARBA00023136"/>
    </source>
</evidence>
<feature type="transmembrane region" description="Helical" evidence="7">
    <location>
        <begin position="311"/>
        <end position="334"/>
    </location>
</feature>
<dbReference type="PANTHER" id="PTHR30012:SF0">
    <property type="entry name" value="TYPE II SECRETION SYSTEM PROTEIN F-RELATED"/>
    <property type="match status" value="1"/>
</dbReference>
<dbReference type="InterPro" id="IPR042094">
    <property type="entry name" value="T2SS_GspF_sf"/>
</dbReference>
<evidence type="ECO:0000256" key="5">
    <source>
        <dbReference type="ARBA" id="ARBA00022989"/>
    </source>
</evidence>
<dbReference type="NCBIfam" id="NF041012">
    <property type="entry name" value="T4P_ComGB"/>
    <property type="match status" value="1"/>
</dbReference>
<feature type="domain" description="Type II secretion system protein GspF" evidence="8">
    <location>
        <begin position="17"/>
        <end position="136"/>
    </location>
</feature>
<evidence type="ECO:0000256" key="4">
    <source>
        <dbReference type="ARBA" id="ARBA00022692"/>
    </source>
</evidence>
<accession>A0A1J9UNS6</accession>
<evidence type="ECO:0000259" key="8">
    <source>
        <dbReference type="Pfam" id="PF00482"/>
    </source>
</evidence>
<comment type="caution">
    <text evidence="9">The sequence shown here is derived from an EMBL/GenBank/DDBJ whole genome shotgun (WGS) entry which is preliminary data.</text>
</comment>
<dbReference type="EMBL" id="MAOI01000067">
    <property type="protein sequence ID" value="OJD80432.1"/>
    <property type="molecule type" value="Genomic_DNA"/>
</dbReference>
<evidence type="ECO:0000256" key="7">
    <source>
        <dbReference type="SAM" id="Phobius"/>
    </source>
</evidence>
<proteinExistence type="inferred from homology"/>
<organism evidence="9 10">
    <name type="scientific">Bacillus paramycoides</name>
    <dbReference type="NCBI Taxonomy" id="2026194"/>
    <lineage>
        <taxon>Bacteria</taxon>
        <taxon>Bacillati</taxon>
        <taxon>Bacillota</taxon>
        <taxon>Bacilli</taxon>
        <taxon>Bacillales</taxon>
        <taxon>Bacillaceae</taxon>
        <taxon>Bacillus</taxon>
        <taxon>Bacillus cereus group</taxon>
    </lineage>
</organism>
<feature type="transmembrane region" description="Helical" evidence="7">
    <location>
        <begin position="112"/>
        <end position="135"/>
    </location>
</feature>
<evidence type="ECO:0000256" key="2">
    <source>
        <dbReference type="ARBA" id="ARBA00005745"/>
    </source>
</evidence>
<feature type="domain" description="Type II secretion system protein GspF" evidence="8">
    <location>
        <begin position="215"/>
        <end position="337"/>
    </location>
</feature>
<keyword evidence="5 7" id="KW-1133">Transmembrane helix</keyword>